<protein>
    <submittedName>
        <fullName evidence="2">Uncharacterized protein</fullName>
    </submittedName>
</protein>
<evidence type="ECO:0000256" key="1">
    <source>
        <dbReference type="SAM" id="MobiDB-lite"/>
    </source>
</evidence>
<comment type="caution">
    <text evidence="2">The sequence shown here is derived from an EMBL/GenBank/DDBJ whole genome shotgun (WGS) entry which is preliminary data.</text>
</comment>
<proteinExistence type="predicted"/>
<gene>
    <name evidence="2" type="ORF">FAB82_14575</name>
</gene>
<feature type="region of interest" description="Disordered" evidence="1">
    <location>
        <begin position="1"/>
        <end position="48"/>
    </location>
</feature>
<accession>A0A4S8QIE4</accession>
<organism evidence="2 3">
    <name type="scientific">Glycomyces buryatensis</name>
    <dbReference type="NCBI Taxonomy" id="2570927"/>
    <lineage>
        <taxon>Bacteria</taxon>
        <taxon>Bacillati</taxon>
        <taxon>Actinomycetota</taxon>
        <taxon>Actinomycetes</taxon>
        <taxon>Glycomycetales</taxon>
        <taxon>Glycomycetaceae</taxon>
        <taxon>Glycomyces</taxon>
    </lineage>
</organism>
<evidence type="ECO:0000313" key="3">
    <source>
        <dbReference type="Proteomes" id="UP000308760"/>
    </source>
</evidence>
<dbReference type="AlphaFoldDB" id="A0A4S8QIE4"/>
<dbReference type="EMBL" id="STGY01000056">
    <property type="protein sequence ID" value="THV40494.1"/>
    <property type="molecule type" value="Genomic_DNA"/>
</dbReference>
<feature type="region of interest" description="Disordered" evidence="1">
    <location>
        <begin position="78"/>
        <end position="100"/>
    </location>
</feature>
<feature type="compositionally biased region" description="Polar residues" evidence="1">
    <location>
        <begin position="1"/>
        <end position="30"/>
    </location>
</feature>
<sequence>MRSASERSMQNSLPSGSARTTQPLPSSVRWSATRWAPMPMSRSTSSLRVVSGPRSRWTRFLSCFDSGTLMKSRLTCPEGSTRRLSSSSGPFGYSGSSAKPVTCSQNFESAWESRASKVICRIRETMRIR</sequence>
<dbReference type="Proteomes" id="UP000308760">
    <property type="component" value="Unassembled WGS sequence"/>
</dbReference>
<reference evidence="3" key="1">
    <citation type="submission" date="2019-04" db="EMBL/GenBank/DDBJ databases">
        <title>Nocardioides xinjiangensis sp. nov.</title>
        <authorList>
            <person name="Liu S."/>
        </authorList>
    </citation>
    <scope>NUCLEOTIDE SEQUENCE [LARGE SCALE GENOMIC DNA]</scope>
    <source>
        <strain evidence="3">18</strain>
    </source>
</reference>
<name>A0A4S8QIE4_9ACTN</name>
<keyword evidence="3" id="KW-1185">Reference proteome</keyword>
<dbReference type="OrthoDB" id="3701297at2"/>
<reference evidence="2 3" key="2">
    <citation type="submission" date="2019-05" db="EMBL/GenBank/DDBJ databases">
        <title>Glycomyces buryatensis sp. nov.</title>
        <authorList>
            <person name="Nikitina E."/>
        </authorList>
    </citation>
    <scope>NUCLEOTIDE SEQUENCE [LARGE SCALE GENOMIC DNA]</scope>
    <source>
        <strain evidence="2 3">18</strain>
    </source>
</reference>
<feature type="compositionally biased region" description="Low complexity" evidence="1">
    <location>
        <begin position="85"/>
        <end position="97"/>
    </location>
</feature>
<evidence type="ECO:0000313" key="2">
    <source>
        <dbReference type="EMBL" id="THV40494.1"/>
    </source>
</evidence>